<accession>A0A1G7GDS9</accession>
<dbReference type="Proteomes" id="UP000199072">
    <property type="component" value="Unassembled WGS sequence"/>
</dbReference>
<name>A0A1G7GDS9_9SPHI</name>
<sequence length="220" mass="24675">MTISKEIEQQIELLLSQNRKLEAVKLVVDTTHCGLKDAKEFVDNFKSEGFFDSTKPASKRDIDSELLKLLADGNKLSAVKLYKEATGLGLAESKDYVENLQARGFKSASDPLAPPTWASSSKKRDTQIDELVMDQNAKTKSGCFIATACYGDYDAAEVLVLRKFRDERLMQSFAGKVFVQFYYAISPFLAKQIDKSDALKKYIRNGILNPIIARLQQSEK</sequence>
<dbReference type="STRING" id="1391627.SAMN05216464_11092"/>
<dbReference type="InterPro" id="IPR014719">
    <property type="entry name" value="Ribosomal_bL12_C/ClpS-like"/>
</dbReference>
<protein>
    <submittedName>
        <fullName evidence="1">Ribosomal protein L7/L12 C-terminal domain-containing protein</fullName>
    </submittedName>
</protein>
<keyword evidence="1" id="KW-0687">Ribonucleoprotein</keyword>
<dbReference type="EMBL" id="FNAI01000010">
    <property type="protein sequence ID" value="SDE86169.1"/>
    <property type="molecule type" value="Genomic_DNA"/>
</dbReference>
<keyword evidence="2" id="KW-1185">Reference proteome</keyword>
<gene>
    <name evidence="1" type="ORF">SAMN05216464_11092</name>
</gene>
<dbReference type="InterPro" id="IPR049886">
    <property type="entry name" value="CFI_box_CTERM_dom"/>
</dbReference>
<organism evidence="1 2">
    <name type="scientific">Mucilaginibacter pineti</name>
    <dbReference type="NCBI Taxonomy" id="1391627"/>
    <lineage>
        <taxon>Bacteria</taxon>
        <taxon>Pseudomonadati</taxon>
        <taxon>Bacteroidota</taxon>
        <taxon>Sphingobacteriia</taxon>
        <taxon>Sphingobacteriales</taxon>
        <taxon>Sphingobacteriaceae</taxon>
        <taxon>Mucilaginibacter</taxon>
    </lineage>
</organism>
<evidence type="ECO:0000313" key="1">
    <source>
        <dbReference type="EMBL" id="SDE86169.1"/>
    </source>
</evidence>
<dbReference type="RefSeq" id="WP_091151950.1">
    <property type="nucleotide sequence ID" value="NZ_FNAI01000010.1"/>
</dbReference>
<evidence type="ECO:0000313" key="2">
    <source>
        <dbReference type="Proteomes" id="UP000199072"/>
    </source>
</evidence>
<dbReference type="NCBIfam" id="NF041770">
    <property type="entry name" value="CFI_box_CTERM"/>
    <property type="match status" value="1"/>
</dbReference>
<dbReference type="Gene3D" id="3.30.1390.10">
    <property type="match status" value="2"/>
</dbReference>
<dbReference type="OrthoDB" id="1149028at2"/>
<dbReference type="AlphaFoldDB" id="A0A1G7GDS9"/>
<dbReference type="GO" id="GO:0005840">
    <property type="term" value="C:ribosome"/>
    <property type="evidence" value="ECO:0007669"/>
    <property type="project" value="UniProtKB-KW"/>
</dbReference>
<proteinExistence type="predicted"/>
<keyword evidence="1" id="KW-0689">Ribosomal protein</keyword>
<reference evidence="1 2" key="1">
    <citation type="submission" date="2016-10" db="EMBL/GenBank/DDBJ databases">
        <authorList>
            <person name="de Groot N.N."/>
        </authorList>
    </citation>
    <scope>NUCLEOTIDE SEQUENCE [LARGE SCALE GENOMIC DNA]</scope>
    <source>
        <strain evidence="1 2">47C3B</strain>
    </source>
</reference>